<name>A0ABQ2JB45_9DEIO</name>
<proteinExistence type="predicted"/>
<dbReference type="EMBL" id="BMOR01000017">
    <property type="protein sequence ID" value="GGN43002.1"/>
    <property type="molecule type" value="Genomic_DNA"/>
</dbReference>
<evidence type="ECO:0000313" key="1">
    <source>
        <dbReference type="EMBL" id="GGN43002.1"/>
    </source>
</evidence>
<keyword evidence="2" id="KW-1185">Reference proteome</keyword>
<gene>
    <name evidence="1" type="ORF">GCM10010842_29970</name>
</gene>
<organism evidence="1 2">
    <name type="scientific">Deinococcus daejeonensis</name>
    <dbReference type="NCBI Taxonomy" id="1007098"/>
    <lineage>
        <taxon>Bacteria</taxon>
        <taxon>Thermotogati</taxon>
        <taxon>Deinococcota</taxon>
        <taxon>Deinococci</taxon>
        <taxon>Deinococcales</taxon>
        <taxon>Deinococcaceae</taxon>
        <taxon>Deinococcus</taxon>
    </lineage>
</organism>
<protein>
    <submittedName>
        <fullName evidence="1">Uncharacterized protein</fullName>
    </submittedName>
</protein>
<evidence type="ECO:0000313" key="2">
    <source>
        <dbReference type="Proteomes" id="UP000645517"/>
    </source>
</evidence>
<reference evidence="2" key="1">
    <citation type="journal article" date="2019" name="Int. J. Syst. Evol. Microbiol.">
        <title>The Global Catalogue of Microorganisms (GCM) 10K type strain sequencing project: providing services to taxonomists for standard genome sequencing and annotation.</title>
        <authorList>
            <consortium name="The Broad Institute Genomics Platform"/>
            <consortium name="The Broad Institute Genome Sequencing Center for Infectious Disease"/>
            <person name="Wu L."/>
            <person name="Ma J."/>
        </authorList>
    </citation>
    <scope>NUCLEOTIDE SEQUENCE [LARGE SCALE GENOMIC DNA]</scope>
    <source>
        <strain evidence="2">JCM 16918</strain>
    </source>
</reference>
<dbReference type="Proteomes" id="UP000645517">
    <property type="component" value="Unassembled WGS sequence"/>
</dbReference>
<comment type="caution">
    <text evidence="1">The sequence shown here is derived from an EMBL/GenBank/DDBJ whole genome shotgun (WGS) entry which is preliminary data.</text>
</comment>
<accession>A0ABQ2JB45</accession>
<sequence>MVTLNQGIRLIPLPDDVLDALPAAPTSDLETKTLTHLTAPLAALITHLSQAERVAYVEADYFGGTGTQVAAVWDGGRLIWGPEQGKIGPINHALRLLGVRRVPGQDEFEAAGLNRHRHLDDWLA</sequence>